<evidence type="ECO:0000259" key="2">
    <source>
        <dbReference type="PROSITE" id="PS00028"/>
    </source>
</evidence>
<dbReference type="InterPro" id="IPR013087">
    <property type="entry name" value="Znf_C2H2_type"/>
</dbReference>
<dbReference type="EMBL" id="CP069110">
    <property type="protein sequence ID" value="QSS61048.1"/>
    <property type="molecule type" value="Genomic_DNA"/>
</dbReference>
<feature type="compositionally biased region" description="Acidic residues" evidence="1">
    <location>
        <begin position="474"/>
        <end position="486"/>
    </location>
</feature>
<dbReference type="OrthoDB" id="6133115at2759"/>
<feature type="region of interest" description="Disordered" evidence="1">
    <location>
        <begin position="315"/>
        <end position="334"/>
    </location>
</feature>
<dbReference type="PANTHER" id="PTHR35391">
    <property type="entry name" value="C2H2-TYPE DOMAIN-CONTAINING PROTEIN-RELATED"/>
    <property type="match status" value="1"/>
</dbReference>
<dbReference type="InterPro" id="IPR058925">
    <property type="entry name" value="zf-C2H2_AcuF"/>
</dbReference>
<sequence>MHLYSISDAEQLSALAEELPVMILIQPRHVNNGGSQRSPRLIVSKVCSRCDKIIAAQHDPLTFYYGDDDESTGIPTLFEQYASSLEKFLPVLQDEHGRLRVWTGNIGAHKSRRSSLDYRLRDASQVRGQVASLLDVLEVSLSEVLAIVSGERPVEEEDTEEWSDDDYLDDESIPSEEGLPQPAELFQLLEDIQVVIKCLYKLSMVIRHPAQHDRIKTNVDLSHFTQFDIQHVEQKFPNAERWLVQRLGKAITKRREYLKGRELHHEKLNHGADATAAALFEDDSHTEAAQRTLLSETTATTFDYGLVAALHTAAGETDADPAPSETSYASTVGDDTKLHFPPIPEEAEHNPDGFECPYCYYLVSIRGPLSWARHIFDDLQPYICTFRDCPTPHQTYSRRRTWFNHEKTAHRAAGFPHSDSRFVPLQSSGPVDSLSAVDCPLCGVRIPNLHHLERHLARHLEQLALFALPHDFRDDDDQRDSPESGDDNPSSDSLEDGSEGEMEEYHAAMPRPEETDVDVDSPLSSLLEEYKEPTPESNIESYSSTMGQDPQTPMSALTDTYKEVNHGPDALPDQSSHATQDATSAGKSTKVTTKVSPEEESIQNRLSSIQRRIDELSRNQEERKKYFNPNPRHDKTSKAFSPKDPPSV</sequence>
<feature type="compositionally biased region" description="Polar residues" evidence="1">
    <location>
        <begin position="573"/>
        <end position="595"/>
    </location>
</feature>
<feature type="compositionally biased region" description="Acidic residues" evidence="1">
    <location>
        <begin position="493"/>
        <end position="502"/>
    </location>
</feature>
<dbReference type="Pfam" id="PF26082">
    <property type="entry name" value="zf-C2H2_AcuF"/>
    <property type="match status" value="1"/>
</dbReference>
<feature type="compositionally biased region" description="Polar residues" evidence="1">
    <location>
        <begin position="535"/>
        <end position="558"/>
    </location>
</feature>
<feature type="compositionally biased region" description="Acidic residues" evidence="1">
    <location>
        <begin position="154"/>
        <end position="174"/>
    </location>
</feature>
<dbReference type="SMART" id="SM00355">
    <property type="entry name" value="ZnF_C2H2"/>
    <property type="match status" value="2"/>
</dbReference>
<dbReference type="PROSITE" id="PS00028">
    <property type="entry name" value="ZINC_FINGER_C2H2_1"/>
    <property type="match status" value="1"/>
</dbReference>
<protein>
    <recommendedName>
        <fullName evidence="2">C2H2-type domain-containing protein</fullName>
    </recommendedName>
</protein>
<feature type="compositionally biased region" description="Basic and acidic residues" evidence="1">
    <location>
        <begin position="611"/>
        <end position="637"/>
    </location>
</feature>
<dbReference type="Proteomes" id="UP000663671">
    <property type="component" value="Chromosome 4"/>
</dbReference>
<dbReference type="PANTHER" id="PTHR35391:SF7">
    <property type="entry name" value="C2H2-TYPE DOMAIN-CONTAINING PROTEIN"/>
    <property type="match status" value="1"/>
</dbReference>
<feature type="region of interest" description="Disordered" evidence="1">
    <location>
        <begin position="473"/>
        <end position="648"/>
    </location>
</feature>
<proteinExistence type="predicted"/>
<evidence type="ECO:0000256" key="1">
    <source>
        <dbReference type="SAM" id="MobiDB-lite"/>
    </source>
</evidence>
<feature type="compositionally biased region" description="Basic and acidic residues" evidence="1">
    <location>
        <begin position="503"/>
        <end position="514"/>
    </location>
</feature>
<reference evidence="3" key="1">
    <citation type="submission" date="2021-01" db="EMBL/GenBank/DDBJ databases">
        <title>Chromosome-level genome assembly of a human fungal pathogen reveals clustering of transcriptionally co-regulated genes.</title>
        <authorList>
            <person name="Voorhies M."/>
            <person name="Cohen S."/>
            <person name="Shea T.P."/>
            <person name="Petrus S."/>
            <person name="Munoz J.F."/>
            <person name="Poplawski S."/>
            <person name="Goldman W.E."/>
            <person name="Michael T."/>
            <person name="Cuomo C.A."/>
            <person name="Sil A."/>
            <person name="Beyhan S."/>
        </authorList>
    </citation>
    <scope>NUCLEOTIDE SEQUENCE</scope>
    <source>
        <strain evidence="3">WU24</strain>
    </source>
</reference>
<evidence type="ECO:0000313" key="3">
    <source>
        <dbReference type="EMBL" id="QSS61048.1"/>
    </source>
</evidence>
<accession>A0A8A1M3M0</accession>
<feature type="domain" description="C2H2-type" evidence="2">
    <location>
        <begin position="439"/>
        <end position="459"/>
    </location>
</feature>
<feature type="region of interest" description="Disordered" evidence="1">
    <location>
        <begin position="152"/>
        <end position="174"/>
    </location>
</feature>
<gene>
    <name evidence="3" type="ORF">I7I51_05856</name>
</gene>
<name>A0A8A1M3M0_AJECA</name>
<dbReference type="AlphaFoldDB" id="A0A8A1M3M0"/>
<dbReference type="VEuPathDB" id="FungiDB:I7I51_05856"/>
<organism evidence="3 4">
    <name type="scientific">Ajellomyces capsulatus</name>
    <name type="common">Darling's disease fungus</name>
    <name type="synonym">Histoplasma capsulatum</name>
    <dbReference type="NCBI Taxonomy" id="5037"/>
    <lineage>
        <taxon>Eukaryota</taxon>
        <taxon>Fungi</taxon>
        <taxon>Dikarya</taxon>
        <taxon>Ascomycota</taxon>
        <taxon>Pezizomycotina</taxon>
        <taxon>Eurotiomycetes</taxon>
        <taxon>Eurotiomycetidae</taxon>
        <taxon>Onygenales</taxon>
        <taxon>Ajellomycetaceae</taxon>
        <taxon>Histoplasma</taxon>
    </lineage>
</organism>
<evidence type="ECO:0000313" key="4">
    <source>
        <dbReference type="Proteomes" id="UP000663671"/>
    </source>
</evidence>